<gene>
    <name evidence="2" type="primary">CCDC15</name>
    <name evidence="2" type="ORF">AOXY_G26089</name>
</gene>
<dbReference type="AlphaFoldDB" id="A0AAD8FST1"/>
<proteinExistence type="predicted"/>
<dbReference type="GO" id="GO:0005813">
    <property type="term" value="C:centrosome"/>
    <property type="evidence" value="ECO:0007669"/>
    <property type="project" value="TreeGrafter"/>
</dbReference>
<comment type="caution">
    <text evidence="2">The sequence shown here is derived from an EMBL/GenBank/DDBJ whole genome shotgun (WGS) entry which is preliminary data.</text>
</comment>
<accession>A0AAD8FST1</accession>
<protein>
    <submittedName>
        <fullName evidence="2">Coiled-coil domain-containing protein 15 isoform X1</fullName>
    </submittedName>
</protein>
<evidence type="ECO:0000313" key="2">
    <source>
        <dbReference type="EMBL" id="KAK1156015.1"/>
    </source>
</evidence>
<dbReference type="Proteomes" id="UP001230051">
    <property type="component" value="Unassembled WGS sequence"/>
</dbReference>
<dbReference type="PANTHER" id="PTHR14817:SF2">
    <property type="entry name" value="COILED-COIL DOMAIN-CONTAINING PROTEIN 15"/>
    <property type="match status" value="1"/>
</dbReference>
<dbReference type="InterPro" id="IPR037693">
    <property type="entry name" value="CCDC15"/>
</dbReference>
<feature type="region of interest" description="Disordered" evidence="1">
    <location>
        <begin position="227"/>
        <end position="270"/>
    </location>
</feature>
<dbReference type="EMBL" id="JAGXEW010000028">
    <property type="protein sequence ID" value="KAK1156015.1"/>
    <property type="molecule type" value="Genomic_DNA"/>
</dbReference>
<dbReference type="PANTHER" id="PTHR14817">
    <property type="entry name" value="COILED-COIL DOMAIN-CONTAINING PROTEIN 15"/>
    <property type="match status" value="1"/>
</dbReference>
<evidence type="ECO:0000313" key="3">
    <source>
        <dbReference type="Proteomes" id="UP001230051"/>
    </source>
</evidence>
<organism evidence="2 3">
    <name type="scientific">Acipenser oxyrinchus oxyrinchus</name>
    <dbReference type="NCBI Taxonomy" id="40147"/>
    <lineage>
        <taxon>Eukaryota</taxon>
        <taxon>Metazoa</taxon>
        <taxon>Chordata</taxon>
        <taxon>Craniata</taxon>
        <taxon>Vertebrata</taxon>
        <taxon>Euteleostomi</taxon>
        <taxon>Actinopterygii</taxon>
        <taxon>Chondrostei</taxon>
        <taxon>Acipenseriformes</taxon>
        <taxon>Acipenseridae</taxon>
        <taxon>Acipenser</taxon>
    </lineage>
</organism>
<name>A0AAD8FST1_ACIOX</name>
<keyword evidence="3" id="KW-1185">Reference proteome</keyword>
<sequence length="509" mass="58142">MMKSMRVPAGSGARVIVAGQKRGEAQSPIKINKPKDLCLVVNKKVLAERNQAVAPVGAWVESGLDCQQHAGITALQTEELFNEVHRDKAESLRRFQREVKRRVTQRARFRKKQQLQKSYEAAEREGCVVQQSCDAARHLTPKKNTCKYHHQRELAICSPGSRWVIAQGLGVQEEEEAGPSSGAFHQQANRLSKVMKQARRRLAACQIVPTSEVISELPGGIWRVSPTRDKPVSRLLPPAGEEEEDSEEVPLVGQHDPPLGLQEDPTDSQAGKTVSFQSQQVCGRLLREPYPTGPCPGFSTDYRAALVLCPGVDEEEIRKQRQTQYLMYRRLFMDIEREQVKEQRRQREHHKRIACIKADKERQRQEVEKRILGLSLTDVDREDPGERERELLERMRLEEHGGVQEAKERTEKVQKLKETTRYIEALRAQMREKMKLQSVDLPPLCCCGEEFWDSHPDTCANNCVFYKNPRAYAKALQSVISSCDMWEGNRSNRVSMRRIANAHARSPRK</sequence>
<reference evidence="2" key="1">
    <citation type="submission" date="2022-02" db="EMBL/GenBank/DDBJ databases">
        <title>Atlantic sturgeon de novo genome assembly.</title>
        <authorList>
            <person name="Stock M."/>
            <person name="Klopp C."/>
            <person name="Guiguen Y."/>
            <person name="Cabau C."/>
            <person name="Parinello H."/>
            <person name="Santidrian Yebra-Pimentel E."/>
            <person name="Kuhl H."/>
            <person name="Dirks R.P."/>
            <person name="Guessner J."/>
            <person name="Wuertz S."/>
            <person name="Du K."/>
            <person name="Schartl M."/>
        </authorList>
    </citation>
    <scope>NUCLEOTIDE SEQUENCE</scope>
    <source>
        <strain evidence="2">STURGEONOMICS-FGT-2020</strain>
        <tissue evidence="2">Whole blood</tissue>
    </source>
</reference>
<evidence type="ECO:0000256" key="1">
    <source>
        <dbReference type="SAM" id="MobiDB-lite"/>
    </source>
</evidence>